<dbReference type="GO" id="GO:0003723">
    <property type="term" value="F:RNA binding"/>
    <property type="evidence" value="ECO:0007669"/>
    <property type="project" value="TreeGrafter"/>
</dbReference>
<dbReference type="SUPFAM" id="SSF52540">
    <property type="entry name" value="P-loop containing nucleoside triphosphate hydrolases"/>
    <property type="match status" value="2"/>
</dbReference>
<protein>
    <recommendedName>
        <fullName evidence="8">AAA+ ATPase domain-containing protein</fullName>
    </recommendedName>
</protein>
<dbReference type="InterPro" id="IPR027417">
    <property type="entry name" value="P-loop_NTPase"/>
</dbReference>
<dbReference type="InterPro" id="IPR036236">
    <property type="entry name" value="Znf_C2H2_sf"/>
</dbReference>
<dbReference type="InterPro" id="IPR003960">
    <property type="entry name" value="ATPase_AAA_CS"/>
</dbReference>
<dbReference type="PROSITE" id="PS00674">
    <property type="entry name" value="AAA"/>
    <property type="match status" value="2"/>
</dbReference>
<dbReference type="GO" id="GO:0016887">
    <property type="term" value="F:ATP hydrolysis activity"/>
    <property type="evidence" value="ECO:0007669"/>
    <property type="project" value="InterPro"/>
</dbReference>
<dbReference type="InterPro" id="IPR050168">
    <property type="entry name" value="AAA_ATPase_domain"/>
</dbReference>
<dbReference type="InterPro" id="IPR003959">
    <property type="entry name" value="ATPase_AAA_core"/>
</dbReference>
<evidence type="ECO:0000256" key="5">
    <source>
        <dbReference type="ARBA" id="ARBA00022833"/>
    </source>
</evidence>
<dbReference type="GO" id="GO:0005634">
    <property type="term" value="C:nucleus"/>
    <property type="evidence" value="ECO:0007669"/>
    <property type="project" value="TreeGrafter"/>
</dbReference>
<name>A0A811K8D5_9BILA</name>
<dbReference type="Pfam" id="PF00004">
    <property type="entry name" value="AAA"/>
    <property type="match status" value="2"/>
</dbReference>
<dbReference type="EMBL" id="CAJFCW020000002">
    <property type="protein sequence ID" value="CAG9093983.1"/>
    <property type="molecule type" value="Genomic_DNA"/>
</dbReference>
<keyword evidence="4" id="KW-0863">Zinc-finger</keyword>
<gene>
    <name evidence="9" type="ORF">BOKJ2_LOCUS3795</name>
</gene>
<dbReference type="CDD" id="cd19530">
    <property type="entry name" value="RecA-like_NVL_r2-like"/>
    <property type="match status" value="1"/>
</dbReference>
<dbReference type="Pfam" id="PF02892">
    <property type="entry name" value="zf-BED"/>
    <property type="match status" value="1"/>
</dbReference>
<keyword evidence="5" id="KW-0862">Zinc</keyword>
<keyword evidence="3" id="KW-0547">Nucleotide-binding</keyword>
<keyword evidence="10" id="KW-1185">Reference proteome</keyword>
<evidence type="ECO:0000313" key="9">
    <source>
        <dbReference type="EMBL" id="CAD5211640.1"/>
    </source>
</evidence>
<evidence type="ECO:0000259" key="8">
    <source>
        <dbReference type="SMART" id="SM00382"/>
    </source>
</evidence>
<sequence length="843" mass="93921">MTAVQNLNSLAIQQRYGNPVWQFFKIDDETLTQVCSHCGQKLNAPPNTTNSKKHLKAKHPDLYEIVRIEDEARQSQKVSRKRRHLSGSETSSCTFSQQDVVYDDNVTKFLEGILQNYKDLPLYLPNDTFSKDEITLSDSSDPSDQEAKPYPDTNFGNNALLSLYSQNKPNSALATVSPTVNNKSLNNNNITFTPVPASVPLPSAQKDSIKDSQEPAMKKRGIRKASALPDKSTVKCQVPSLKRCDLGGVNRQFLEVFHLLMHMKRPEIHNRLHVQPPVGILIHGPPGCGKTRFAQSVAGELDMPLIQVSCTELISGVSGESENKIRQLFQQAKENSPCMVLLDDVDVISSKRDSAQREMERRIVTQLIACLDELARGDDQPCSSTLNPLKLQFASNGAFSIENPNSTRRQVMVMATTSRLESIDMALRRAGRFDKELSLGIPDEKARIEIMKVVCKDMVLNPKVSLKEIARLTPGYVGSDLVALAREASVSAVNRVLETLVPGQHDKRQLTDEEVEREIQNILTWFKSSEQITSEKLDLMSVELKDFARALTIISPSSIREGFATVPDVTWDDVGALSSVRSELEWSILNPIKRPEDFEDLGIDNKPQGILLCGPPGCGKTLLAKAIANESGLNFISVKGPELLSMYVGESERAVRMVFQRARDSAPCVIFFDEIDALCPKRNHNETSGSARLVNQMLTEMDGVEGRKQVFLIGATNRPDIVDPAILRPGRLDKIIFVDFPDQHDRVDILKKLTRDGTHPKISSSIKFEEVASLPELTDYTGADLSALVHEAGILALRERLENPEVSAITFDHFTLASKRINPSVTKADRLKYEQLKDKYRKL</sequence>
<dbReference type="AlphaFoldDB" id="A0A811K8D5"/>
<dbReference type="GO" id="GO:0005524">
    <property type="term" value="F:ATP binding"/>
    <property type="evidence" value="ECO:0007669"/>
    <property type="project" value="UniProtKB-KW"/>
</dbReference>
<organism evidence="9 10">
    <name type="scientific">Bursaphelenchus okinawaensis</name>
    <dbReference type="NCBI Taxonomy" id="465554"/>
    <lineage>
        <taxon>Eukaryota</taxon>
        <taxon>Metazoa</taxon>
        <taxon>Ecdysozoa</taxon>
        <taxon>Nematoda</taxon>
        <taxon>Chromadorea</taxon>
        <taxon>Rhabditida</taxon>
        <taxon>Tylenchina</taxon>
        <taxon>Tylenchomorpha</taxon>
        <taxon>Aphelenchoidea</taxon>
        <taxon>Aphelenchoididae</taxon>
        <taxon>Bursaphelenchus</taxon>
    </lineage>
</organism>
<dbReference type="InterPro" id="IPR003656">
    <property type="entry name" value="Znf_BED"/>
</dbReference>
<feature type="domain" description="AAA+ ATPase" evidence="8">
    <location>
        <begin position="606"/>
        <end position="742"/>
    </location>
</feature>
<evidence type="ECO:0000256" key="6">
    <source>
        <dbReference type="ARBA" id="ARBA00022840"/>
    </source>
</evidence>
<dbReference type="EMBL" id="CAJFDH010000002">
    <property type="protein sequence ID" value="CAD5211640.1"/>
    <property type="molecule type" value="Genomic_DNA"/>
</dbReference>
<evidence type="ECO:0000256" key="3">
    <source>
        <dbReference type="ARBA" id="ARBA00022741"/>
    </source>
</evidence>
<dbReference type="GO" id="GO:0042254">
    <property type="term" value="P:ribosome biogenesis"/>
    <property type="evidence" value="ECO:0007669"/>
    <property type="project" value="TreeGrafter"/>
</dbReference>
<comment type="similarity">
    <text evidence="1">Belongs to the AAA ATPase family.</text>
</comment>
<evidence type="ECO:0000256" key="2">
    <source>
        <dbReference type="ARBA" id="ARBA00022723"/>
    </source>
</evidence>
<keyword evidence="6" id="KW-0067">ATP-binding</keyword>
<dbReference type="Gene3D" id="1.10.8.60">
    <property type="match status" value="2"/>
</dbReference>
<dbReference type="Pfam" id="PF17862">
    <property type="entry name" value="AAA_lid_3"/>
    <property type="match status" value="2"/>
</dbReference>
<dbReference type="Gene3D" id="3.40.50.300">
    <property type="entry name" value="P-loop containing nucleotide triphosphate hydrolases"/>
    <property type="match status" value="2"/>
</dbReference>
<keyword evidence="2" id="KW-0479">Metal-binding</keyword>
<comment type="caution">
    <text evidence="9">The sequence shown here is derived from an EMBL/GenBank/DDBJ whole genome shotgun (WGS) entry which is preliminary data.</text>
</comment>
<reference evidence="9" key="1">
    <citation type="submission" date="2020-09" db="EMBL/GenBank/DDBJ databases">
        <authorList>
            <person name="Kikuchi T."/>
        </authorList>
    </citation>
    <scope>NUCLEOTIDE SEQUENCE</scope>
    <source>
        <strain evidence="9">SH1</strain>
    </source>
</reference>
<proteinExistence type="inferred from homology"/>
<evidence type="ECO:0000256" key="1">
    <source>
        <dbReference type="ARBA" id="ARBA00006914"/>
    </source>
</evidence>
<dbReference type="FunFam" id="3.40.50.300:FF:000149">
    <property type="entry name" value="Nuclear valosin-containing protein-like"/>
    <property type="match status" value="1"/>
</dbReference>
<feature type="domain" description="AAA+ ATPase" evidence="8">
    <location>
        <begin position="276"/>
        <end position="443"/>
    </location>
</feature>
<dbReference type="Proteomes" id="UP000614601">
    <property type="component" value="Unassembled WGS sequence"/>
</dbReference>
<dbReference type="FunFam" id="3.40.50.300:FF:000365">
    <property type="entry name" value="Ribosome biogenesis ATPase RIX7"/>
    <property type="match status" value="1"/>
</dbReference>
<dbReference type="GO" id="GO:0003677">
    <property type="term" value="F:DNA binding"/>
    <property type="evidence" value="ECO:0007669"/>
    <property type="project" value="InterPro"/>
</dbReference>
<dbReference type="Proteomes" id="UP000783686">
    <property type="component" value="Unassembled WGS sequence"/>
</dbReference>
<dbReference type="PANTHER" id="PTHR23077:SF171">
    <property type="entry name" value="NUCLEAR VALOSIN-CONTAINING PROTEIN-LIKE"/>
    <property type="match status" value="1"/>
</dbReference>
<evidence type="ECO:0000313" key="10">
    <source>
        <dbReference type="Proteomes" id="UP000614601"/>
    </source>
</evidence>
<evidence type="ECO:0000256" key="7">
    <source>
        <dbReference type="SAM" id="MobiDB-lite"/>
    </source>
</evidence>
<dbReference type="GO" id="GO:1990275">
    <property type="term" value="F:preribosome binding"/>
    <property type="evidence" value="ECO:0007669"/>
    <property type="project" value="TreeGrafter"/>
</dbReference>
<accession>A0A811K8D5</accession>
<feature type="region of interest" description="Disordered" evidence="7">
    <location>
        <begin position="133"/>
        <end position="152"/>
    </location>
</feature>
<dbReference type="OrthoDB" id="2187at2759"/>
<feature type="compositionally biased region" description="Basic and acidic residues" evidence="7">
    <location>
        <begin position="207"/>
        <end position="217"/>
    </location>
</feature>
<dbReference type="SUPFAM" id="SSF57667">
    <property type="entry name" value="beta-beta-alpha zinc fingers"/>
    <property type="match status" value="1"/>
</dbReference>
<feature type="region of interest" description="Disordered" evidence="7">
    <location>
        <begin position="201"/>
        <end position="225"/>
    </location>
</feature>
<dbReference type="InterPro" id="IPR003593">
    <property type="entry name" value="AAA+_ATPase"/>
</dbReference>
<dbReference type="GO" id="GO:0008270">
    <property type="term" value="F:zinc ion binding"/>
    <property type="evidence" value="ECO:0007669"/>
    <property type="project" value="UniProtKB-KW"/>
</dbReference>
<dbReference type="SMART" id="SM00382">
    <property type="entry name" value="AAA"/>
    <property type="match status" value="2"/>
</dbReference>
<dbReference type="PANTHER" id="PTHR23077">
    <property type="entry name" value="AAA-FAMILY ATPASE"/>
    <property type="match status" value="1"/>
</dbReference>
<dbReference type="InterPro" id="IPR041569">
    <property type="entry name" value="AAA_lid_3"/>
</dbReference>
<evidence type="ECO:0000256" key="4">
    <source>
        <dbReference type="ARBA" id="ARBA00022771"/>
    </source>
</evidence>